<gene>
    <name evidence="3" type="ORF">A3B10_02430</name>
</gene>
<dbReference type="InterPro" id="IPR050190">
    <property type="entry name" value="UPF0213_domain"/>
</dbReference>
<evidence type="ECO:0000313" key="3">
    <source>
        <dbReference type="EMBL" id="OGE94523.1"/>
    </source>
</evidence>
<protein>
    <recommendedName>
        <fullName evidence="2">GIY-YIG domain-containing protein</fullName>
    </recommendedName>
</protein>
<organism evidence="3 4">
    <name type="scientific">Candidatus Doudnabacteria bacterium RIFCSPLOWO2_01_FULL_44_21</name>
    <dbReference type="NCBI Taxonomy" id="1817841"/>
    <lineage>
        <taxon>Bacteria</taxon>
        <taxon>Candidatus Doudnaibacteriota</taxon>
    </lineage>
</organism>
<dbReference type="PROSITE" id="PS50164">
    <property type="entry name" value="GIY_YIG"/>
    <property type="match status" value="1"/>
</dbReference>
<name>A0A1F5PX84_9BACT</name>
<dbReference type="Pfam" id="PF01541">
    <property type="entry name" value="GIY-YIG"/>
    <property type="match status" value="1"/>
</dbReference>
<dbReference type="SMART" id="SM00465">
    <property type="entry name" value="GIYc"/>
    <property type="match status" value="1"/>
</dbReference>
<accession>A0A1F5PX84</accession>
<dbReference type="InterPro" id="IPR035901">
    <property type="entry name" value="GIY-YIG_endonuc_sf"/>
</dbReference>
<dbReference type="InterPro" id="IPR000305">
    <property type="entry name" value="GIY-YIG_endonuc"/>
</dbReference>
<dbReference type="Gene3D" id="3.40.1440.10">
    <property type="entry name" value="GIY-YIG endonuclease"/>
    <property type="match status" value="1"/>
</dbReference>
<dbReference type="PANTHER" id="PTHR34477">
    <property type="entry name" value="UPF0213 PROTEIN YHBQ"/>
    <property type="match status" value="1"/>
</dbReference>
<dbReference type="PANTHER" id="PTHR34477:SF1">
    <property type="entry name" value="UPF0213 PROTEIN YHBQ"/>
    <property type="match status" value="1"/>
</dbReference>
<dbReference type="Proteomes" id="UP000177281">
    <property type="component" value="Unassembled WGS sequence"/>
</dbReference>
<feature type="domain" description="GIY-YIG" evidence="2">
    <location>
        <begin position="1"/>
        <end position="85"/>
    </location>
</feature>
<dbReference type="EMBL" id="MFFB01000015">
    <property type="protein sequence ID" value="OGE94523.1"/>
    <property type="molecule type" value="Genomic_DNA"/>
</dbReference>
<dbReference type="CDD" id="cd10449">
    <property type="entry name" value="GIY-YIG_SLX1_like"/>
    <property type="match status" value="1"/>
</dbReference>
<evidence type="ECO:0000259" key="2">
    <source>
        <dbReference type="PROSITE" id="PS50164"/>
    </source>
</evidence>
<dbReference type="AlphaFoldDB" id="A0A1F5PX84"/>
<sequence length="87" mass="10439">MFIVYVIRSTSSGKIYIGYTSDIEKRVKQHNLELPHRSKSYTYKNKGPWRIIYKEEYNTRIEAVKREKQLKSSKGRDYIKKLLNKVP</sequence>
<reference evidence="3 4" key="1">
    <citation type="journal article" date="2016" name="Nat. Commun.">
        <title>Thousands of microbial genomes shed light on interconnected biogeochemical processes in an aquifer system.</title>
        <authorList>
            <person name="Anantharaman K."/>
            <person name="Brown C.T."/>
            <person name="Hug L.A."/>
            <person name="Sharon I."/>
            <person name="Castelle C.J."/>
            <person name="Probst A.J."/>
            <person name="Thomas B.C."/>
            <person name="Singh A."/>
            <person name="Wilkins M.J."/>
            <person name="Karaoz U."/>
            <person name="Brodie E.L."/>
            <person name="Williams K.H."/>
            <person name="Hubbard S.S."/>
            <person name="Banfield J.F."/>
        </authorList>
    </citation>
    <scope>NUCLEOTIDE SEQUENCE [LARGE SCALE GENOMIC DNA]</scope>
</reference>
<dbReference type="SUPFAM" id="SSF82771">
    <property type="entry name" value="GIY-YIG endonuclease"/>
    <property type="match status" value="1"/>
</dbReference>
<comment type="caution">
    <text evidence="3">The sequence shown here is derived from an EMBL/GenBank/DDBJ whole genome shotgun (WGS) entry which is preliminary data.</text>
</comment>
<evidence type="ECO:0000256" key="1">
    <source>
        <dbReference type="ARBA" id="ARBA00007435"/>
    </source>
</evidence>
<evidence type="ECO:0000313" key="4">
    <source>
        <dbReference type="Proteomes" id="UP000177281"/>
    </source>
</evidence>
<comment type="similarity">
    <text evidence="1">Belongs to the UPF0213 family.</text>
</comment>
<proteinExistence type="inferred from homology"/>